<dbReference type="Pfam" id="PF17253">
    <property type="entry name" value="DUF5320"/>
    <property type="match status" value="1"/>
</dbReference>
<reference evidence="3" key="2">
    <citation type="journal article" date="2020" name="Antonie Van Leeuwenhoek">
        <title>Labilibaculum antarcticum sp. nov., a novel facultative anaerobic, psychrotorelant bacterium isolated from marine sediment of Antarctica.</title>
        <authorList>
            <person name="Watanabe M."/>
            <person name="Kojima H."/>
            <person name="Fukui M."/>
        </authorList>
    </citation>
    <scope>NUCLEOTIDE SEQUENCE [LARGE SCALE GENOMIC DNA]</scope>
    <source>
        <strain evidence="3">SPP2</strain>
    </source>
</reference>
<accession>A0A1Y1CLZ9</accession>
<sequence>MPKLDGTGPEGKGSHSGRNLGECSNATEDEKLQKLGKGMDKKRHSGGGTGKGKRLKSDEK</sequence>
<dbReference type="AlphaFoldDB" id="A0A1Y1CLZ9"/>
<dbReference type="KEGG" id="mbas:ALGA_3159"/>
<gene>
    <name evidence="2" type="ORF">ALGA_3159</name>
</gene>
<protein>
    <submittedName>
        <fullName evidence="2">Uncharacterized protein</fullName>
    </submittedName>
</protein>
<reference evidence="2 3" key="1">
    <citation type="journal article" date="2018" name="Mar. Genomics">
        <title>Complete genome sequence of Marinifilaceae bacterium strain SPP2, isolated from the Antarctic marine sediment.</title>
        <authorList>
            <person name="Watanabe M."/>
            <person name="Kojima H."/>
            <person name="Fukui M."/>
        </authorList>
    </citation>
    <scope>NUCLEOTIDE SEQUENCE [LARGE SCALE GENOMIC DNA]</scope>
    <source>
        <strain evidence="2 3">SPP2</strain>
    </source>
</reference>
<organism evidence="2 3">
    <name type="scientific">Labilibaculum antarcticum</name>
    <dbReference type="NCBI Taxonomy" id="1717717"/>
    <lineage>
        <taxon>Bacteria</taxon>
        <taxon>Pseudomonadati</taxon>
        <taxon>Bacteroidota</taxon>
        <taxon>Bacteroidia</taxon>
        <taxon>Marinilabiliales</taxon>
        <taxon>Marinifilaceae</taxon>
        <taxon>Labilibaculum</taxon>
    </lineage>
</organism>
<evidence type="ECO:0000313" key="3">
    <source>
        <dbReference type="Proteomes" id="UP000218267"/>
    </source>
</evidence>
<dbReference type="RefSeq" id="WP_096430883.1">
    <property type="nucleotide sequence ID" value="NZ_AP018042.1"/>
</dbReference>
<dbReference type="OrthoDB" id="1122560at2"/>
<dbReference type="Proteomes" id="UP000218267">
    <property type="component" value="Chromosome"/>
</dbReference>
<proteinExistence type="predicted"/>
<evidence type="ECO:0000256" key="1">
    <source>
        <dbReference type="SAM" id="MobiDB-lite"/>
    </source>
</evidence>
<evidence type="ECO:0000313" key="2">
    <source>
        <dbReference type="EMBL" id="BAX81459.1"/>
    </source>
</evidence>
<keyword evidence="3" id="KW-1185">Reference proteome</keyword>
<feature type="compositionally biased region" description="Basic and acidic residues" evidence="1">
    <location>
        <begin position="28"/>
        <end position="39"/>
    </location>
</feature>
<feature type="region of interest" description="Disordered" evidence="1">
    <location>
        <begin position="1"/>
        <end position="60"/>
    </location>
</feature>
<dbReference type="InterPro" id="IPR035205">
    <property type="entry name" value="DUF5320"/>
</dbReference>
<name>A0A1Y1CLZ9_9BACT</name>
<dbReference type="EMBL" id="AP018042">
    <property type="protein sequence ID" value="BAX81459.1"/>
    <property type="molecule type" value="Genomic_DNA"/>
</dbReference>